<keyword evidence="2" id="KW-0328">Glycosyltransferase</keyword>
<feature type="transmembrane region" description="Helical" evidence="7">
    <location>
        <begin position="59"/>
        <end position="83"/>
    </location>
</feature>
<evidence type="ECO:0000256" key="1">
    <source>
        <dbReference type="ARBA" id="ARBA00004141"/>
    </source>
</evidence>
<dbReference type="AlphaFoldDB" id="A0A4R7FD62"/>
<feature type="transmembrane region" description="Helical" evidence="7">
    <location>
        <begin position="366"/>
        <end position="388"/>
    </location>
</feature>
<reference evidence="9 10" key="1">
    <citation type="submission" date="2019-03" db="EMBL/GenBank/DDBJ databases">
        <title>Genomic Encyclopedia of Archaeal and Bacterial Type Strains, Phase II (KMG-II): from individual species to whole genera.</title>
        <authorList>
            <person name="Goeker M."/>
        </authorList>
    </citation>
    <scope>NUCLEOTIDE SEQUENCE [LARGE SCALE GENOMIC DNA]</scope>
    <source>
        <strain evidence="9 10">DSM 24782</strain>
    </source>
</reference>
<keyword evidence="6 7" id="KW-0472">Membrane</keyword>
<dbReference type="InterPro" id="IPR001173">
    <property type="entry name" value="Glyco_trans_2-like"/>
</dbReference>
<dbReference type="Proteomes" id="UP000295344">
    <property type="component" value="Unassembled WGS sequence"/>
</dbReference>
<dbReference type="Gene3D" id="3.90.550.10">
    <property type="entry name" value="Spore Coat Polysaccharide Biosynthesis Protein SpsA, Chain A"/>
    <property type="match status" value="1"/>
</dbReference>
<sequence length="570" mass="63213">MARRASNRHAAGVLGRTNESATAQSPTMVLFVLLGVLGIVAYGSFLLNPANRGDLLPWLLVIGAESVLVLTALLSMWTILAGAQDPRDYAYHRAKELLFDGRFIRQAALEQDPTRWPLRVAGEPVDVDVFITTYGEDLAVIRRTVQAAVGMHGRHRTYVLDDGLSDDVRRIARASGAHYFRRPSRDHAKAGNVNAALARTTGQFFVILDADFVASERFLVETLPFFSRRTVAFVQTPQAYGNLTNFISRGAAYMQTVFYKLIQPGRNRFNAAFCVGTNVMFRRSAIEDIGGMYTKSASEDVWTSLELHERGWRSVFLPEILAIGDAPETIAAYAKQQLRWATGGFEILLTHNPFGFRRRLTLDQRLQYFATATHYLTGIATALLLLVPPLEIFLDLRPMTLGITPLTWALYYAGFYGLQIGLAFYAVGSFRIETLLLSACSFPIYLKAISNVITGRKTTWSVTGAKGKSSSPFNYIVPQMLTFLFLALTSVVGVWRDMDNGVFTLASAWNITNSLIIALFIGFAAREHAQMKREARVARRLTRVPTAPVDHVSPVPALALQQDDRMAGVA</sequence>
<keyword evidence="4 7" id="KW-0812">Transmembrane</keyword>
<dbReference type="Pfam" id="PF13632">
    <property type="entry name" value="Glyco_trans_2_3"/>
    <property type="match status" value="1"/>
</dbReference>
<dbReference type="InterPro" id="IPR029044">
    <property type="entry name" value="Nucleotide-diphossugar_trans"/>
</dbReference>
<protein>
    <submittedName>
        <fullName evidence="9">Cellulose synthase (UDP-forming)</fullName>
    </submittedName>
</protein>
<keyword evidence="10" id="KW-1185">Reference proteome</keyword>
<feature type="transmembrane region" description="Helical" evidence="7">
    <location>
        <begin position="408"/>
        <end position="427"/>
    </location>
</feature>
<organism evidence="9 10">
    <name type="scientific">Amnibacterium kyonggiense</name>
    <dbReference type="NCBI Taxonomy" id="595671"/>
    <lineage>
        <taxon>Bacteria</taxon>
        <taxon>Bacillati</taxon>
        <taxon>Actinomycetota</taxon>
        <taxon>Actinomycetes</taxon>
        <taxon>Micrococcales</taxon>
        <taxon>Microbacteriaceae</taxon>
        <taxon>Amnibacterium</taxon>
    </lineage>
</organism>
<dbReference type="EMBL" id="SOAM01000004">
    <property type="protein sequence ID" value="TDS74875.1"/>
    <property type="molecule type" value="Genomic_DNA"/>
</dbReference>
<name>A0A4R7FD62_9MICO</name>
<evidence type="ECO:0000259" key="8">
    <source>
        <dbReference type="Pfam" id="PF13632"/>
    </source>
</evidence>
<dbReference type="PANTHER" id="PTHR43867:SF2">
    <property type="entry name" value="CELLULOSE SYNTHASE CATALYTIC SUBUNIT A [UDP-FORMING]"/>
    <property type="match status" value="1"/>
</dbReference>
<feature type="domain" description="Glycosyltransferase 2-like" evidence="8">
    <location>
        <begin position="205"/>
        <end position="405"/>
    </location>
</feature>
<dbReference type="PANTHER" id="PTHR43867">
    <property type="entry name" value="CELLULOSE SYNTHASE CATALYTIC SUBUNIT A [UDP-FORMING]"/>
    <property type="match status" value="1"/>
</dbReference>
<dbReference type="GO" id="GO:0016758">
    <property type="term" value="F:hexosyltransferase activity"/>
    <property type="evidence" value="ECO:0007669"/>
    <property type="project" value="TreeGrafter"/>
</dbReference>
<evidence type="ECO:0000256" key="6">
    <source>
        <dbReference type="ARBA" id="ARBA00023136"/>
    </source>
</evidence>
<evidence type="ECO:0000256" key="2">
    <source>
        <dbReference type="ARBA" id="ARBA00022676"/>
    </source>
</evidence>
<evidence type="ECO:0000256" key="7">
    <source>
        <dbReference type="SAM" id="Phobius"/>
    </source>
</evidence>
<proteinExistence type="predicted"/>
<evidence type="ECO:0000313" key="9">
    <source>
        <dbReference type="EMBL" id="TDS74875.1"/>
    </source>
</evidence>
<evidence type="ECO:0000256" key="3">
    <source>
        <dbReference type="ARBA" id="ARBA00022679"/>
    </source>
</evidence>
<evidence type="ECO:0000256" key="4">
    <source>
        <dbReference type="ARBA" id="ARBA00022692"/>
    </source>
</evidence>
<dbReference type="CDD" id="cd06421">
    <property type="entry name" value="CESA_CelA_like"/>
    <property type="match status" value="1"/>
</dbReference>
<dbReference type="RefSeq" id="WP_133767538.1">
    <property type="nucleotide sequence ID" value="NZ_BAAARP010000001.1"/>
</dbReference>
<accession>A0A4R7FD62</accession>
<dbReference type="SUPFAM" id="SSF53448">
    <property type="entry name" value="Nucleotide-diphospho-sugar transferases"/>
    <property type="match status" value="1"/>
</dbReference>
<gene>
    <name evidence="9" type="ORF">CLV52_3397</name>
</gene>
<dbReference type="OrthoDB" id="9806824at2"/>
<feature type="transmembrane region" description="Helical" evidence="7">
    <location>
        <begin position="28"/>
        <end position="47"/>
    </location>
</feature>
<keyword evidence="5 7" id="KW-1133">Transmembrane helix</keyword>
<evidence type="ECO:0000313" key="10">
    <source>
        <dbReference type="Proteomes" id="UP000295344"/>
    </source>
</evidence>
<keyword evidence="3" id="KW-0808">Transferase</keyword>
<feature type="transmembrane region" description="Helical" evidence="7">
    <location>
        <begin position="475"/>
        <end position="495"/>
    </location>
</feature>
<comment type="subcellular location">
    <subcellularLocation>
        <location evidence="1">Membrane</location>
        <topology evidence="1">Multi-pass membrane protein</topology>
    </subcellularLocation>
</comment>
<feature type="transmembrane region" description="Helical" evidence="7">
    <location>
        <begin position="501"/>
        <end position="525"/>
    </location>
</feature>
<evidence type="ECO:0000256" key="5">
    <source>
        <dbReference type="ARBA" id="ARBA00022989"/>
    </source>
</evidence>
<dbReference type="GO" id="GO:0005886">
    <property type="term" value="C:plasma membrane"/>
    <property type="evidence" value="ECO:0007669"/>
    <property type="project" value="TreeGrafter"/>
</dbReference>
<dbReference type="InterPro" id="IPR050321">
    <property type="entry name" value="Glycosyltr_2/OpgH_subfam"/>
</dbReference>
<comment type="caution">
    <text evidence="9">The sequence shown here is derived from an EMBL/GenBank/DDBJ whole genome shotgun (WGS) entry which is preliminary data.</text>
</comment>